<comment type="subcellular location">
    <subcellularLocation>
        <location evidence="1">Endomembrane system</location>
        <topology evidence="1">Multi-pass membrane protein</topology>
    </subcellularLocation>
</comment>
<name>A0A5E4LPD8_9ARCH</name>
<dbReference type="PANTHER" id="PTHR13325:SF3">
    <property type="entry name" value="MEMBRANE-BOUND TRANSCRIPTION FACTOR SITE-2 PROTEASE"/>
    <property type="match status" value="1"/>
</dbReference>
<dbReference type="PRINTS" id="PR01000">
    <property type="entry name" value="SREBPS2PTASE"/>
</dbReference>
<accession>A0A5E4LPD8</accession>
<evidence type="ECO:0000256" key="5">
    <source>
        <dbReference type="SAM" id="Phobius"/>
    </source>
</evidence>
<evidence type="ECO:0000256" key="2">
    <source>
        <dbReference type="ARBA" id="ARBA00022692"/>
    </source>
</evidence>
<protein>
    <submittedName>
        <fullName evidence="7">Peptidase family M50</fullName>
    </submittedName>
</protein>
<dbReference type="InterPro" id="IPR008915">
    <property type="entry name" value="Peptidase_M50"/>
</dbReference>
<sequence>MIIILLLVAIALLAFYGILQLDVSGLIKFILVVVEMIIVSQILIKKYKLPTEMGLVLLKSKKGIELIEKLAQHEKIFNYFADVGSSISYGLLSLVLMKKTTTWKSLIPGLVLLFFLSIFVAPIALSFILSVVKVGAVEKTVSGVTDNPGTGLLLVSSILLIGGMFLFILFGLVFYGIVIFKAVVTTLFFGTDTLSQTAAGGTFLLPGINLPFFEGIAALAIVMIVHEVAHAVLARIAKVPILSSGIVLFGIIPIGAFVEPDEKKLVRVEPGKQTRVLVAGPTANLITSFVLFFLFLGFFYGTVGFREEGLMVVAGMAPGTVIYQINDQVIDTQNFTPINLTKNSEVTFITNKGSITKMTNETGDVGIQYYPISKNSISAVYNNWVMQFIYIVLGLSLALNFVVGTVNILPIPLFDGFRIIDINVKNKMIVKIISYGALLFFVLNFLPLLFH</sequence>
<feature type="transmembrane region" description="Helical" evidence="5">
    <location>
        <begin position="203"/>
        <end position="225"/>
    </location>
</feature>
<evidence type="ECO:0000313" key="8">
    <source>
        <dbReference type="Proteomes" id="UP000789941"/>
    </source>
</evidence>
<dbReference type="Proteomes" id="UP000789941">
    <property type="component" value="Unassembled WGS sequence"/>
</dbReference>
<feature type="domain" description="Peptidase M50" evidence="6">
    <location>
        <begin position="216"/>
        <end position="425"/>
    </location>
</feature>
<feature type="transmembrane region" description="Helical" evidence="5">
    <location>
        <begin position="109"/>
        <end position="132"/>
    </location>
</feature>
<dbReference type="GO" id="GO:0031293">
    <property type="term" value="P:membrane protein intracellular domain proteolysis"/>
    <property type="evidence" value="ECO:0007669"/>
    <property type="project" value="TreeGrafter"/>
</dbReference>
<dbReference type="InterPro" id="IPR001193">
    <property type="entry name" value="MBTPS2"/>
</dbReference>
<reference evidence="7 8" key="1">
    <citation type="submission" date="2019-08" db="EMBL/GenBank/DDBJ databases">
        <authorList>
            <person name="Vazquez-Campos X."/>
        </authorList>
    </citation>
    <scope>NUCLEOTIDE SEQUENCE [LARGE SCALE GENOMIC DNA]</scope>
    <source>
        <strain evidence="7">LFW-283_2</strain>
    </source>
</reference>
<feature type="transmembrane region" description="Helical" evidence="5">
    <location>
        <begin position="27"/>
        <end position="44"/>
    </location>
</feature>
<evidence type="ECO:0000259" key="6">
    <source>
        <dbReference type="Pfam" id="PF02163"/>
    </source>
</evidence>
<dbReference type="GO" id="GO:0005737">
    <property type="term" value="C:cytoplasm"/>
    <property type="evidence" value="ECO:0007669"/>
    <property type="project" value="TreeGrafter"/>
</dbReference>
<keyword evidence="2 5" id="KW-0812">Transmembrane</keyword>
<feature type="transmembrane region" description="Helical" evidence="5">
    <location>
        <begin position="152"/>
        <end position="183"/>
    </location>
</feature>
<feature type="transmembrane region" description="Helical" evidence="5">
    <location>
        <begin position="429"/>
        <end position="450"/>
    </location>
</feature>
<evidence type="ECO:0000256" key="3">
    <source>
        <dbReference type="ARBA" id="ARBA00022989"/>
    </source>
</evidence>
<dbReference type="AlphaFoldDB" id="A0A5E4LPD8"/>
<proteinExistence type="predicted"/>
<keyword evidence="4 5" id="KW-0472">Membrane</keyword>
<dbReference type="PANTHER" id="PTHR13325">
    <property type="entry name" value="PROTEASE M50 MEMBRANE-BOUND TRANSCRIPTION FACTOR SITE 2 PROTEASE"/>
    <property type="match status" value="1"/>
</dbReference>
<organism evidence="7 8">
    <name type="scientific">Candidatus Bilamarchaeum dharawalense</name>
    <dbReference type="NCBI Taxonomy" id="2885759"/>
    <lineage>
        <taxon>Archaea</taxon>
        <taxon>Candidatus Micrarchaeota</taxon>
        <taxon>Candidatus Micrarchaeia</taxon>
        <taxon>Candidatus Anstonellales</taxon>
        <taxon>Candidatus Bilamarchaeaceae</taxon>
        <taxon>Candidatus Bilamarchaeum</taxon>
    </lineage>
</organism>
<evidence type="ECO:0000256" key="4">
    <source>
        <dbReference type="ARBA" id="ARBA00023136"/>
    </source>
</evidence>
<dbReference type="GO" id="GO:0012505">
    <property type="term" value="C:endomembrane system"/>
    <property type="evidence" value="ECO:0007669"/>
    <property type="project" value="UniProtKB-SubCell"/>
</dbReference>
<evidence type="ECO:0000313" key="7">
    <source>
        <dbReference type="EMBL" id="VVC03864.1"/>
    </source>
</evidence>
<evidence type="ECO:0000256" key="1">
    <source>
        <dbReference type="ARBA" id="ARBA00004127"/>
    </source>
</evidence>
<dbReference type="EMBL" id="CABMJJ010000009">
    <property type="protein sequence ID" value="VVC03864.1"/>
    <property type="molecule type" value="Genomic_DNA"/>
</dbReference>
<feature type="transmembrane region" description="Helical" evidence="5">
    <location>
        <begin position="237"/>
        <end position="258"/>
    </location>
</feature>
<comment type="caution">
    <text evidence="7">The sequence shown here is derived from an EMBL/GenBank/DDBJ whole genome shotgun (WGS) entry which is preliminary data.</text>
</comment>
<feature type="transmembrane region" description="Helical" evidence="5">
    <location>
        <begin position="388"/>
        <end position="409"/>
    </location>
</feature>
<dbReference type="Pfam" id="PF02163">
    <property type="entry name" value="Peptidase_M50"/>
    <property type="match status" value="1"/>
</dbReference>
<dbReference type="GO" id="GO:0004222">
    <property type="term" value="F:metalloendopeptidase activity"/>
    <property type="evidence" value="ECO:0007669"/>
    <property type="project" value="InterPro"/>
</dbReference>
<gene>
    <name evidence="7" type="ORF">LFW2832_00584</name>
</gene>
<dbReference type="GO" id="GO:0016020">
    <property type="term" value="C:membrane"/>
    <property type="evidence" value="ECO:0007669"/>
    <property type="project" value="InterPro"/>
</dbReference>
<feature type="transmembrane region" description="Helical" evidence="5">
    <location>
        <begin position="278"/>
        <end position="301"/>
    </location>
</feature>
<keyword evidence="3 5" id="KW-1133">Transmembrane helix</keyword>